<dbReference type="EMBL" id="MU268000">
    <property type="protein sequence ID" value="KAH7906571.1"/>
    <property type="molecule type" value="Genomic_DNA"/>
</dbReference>
<organism evidence="1 2">
    <name type="scientific">Hygrophoropsis aurantiaca</name>
    <dbReference type="NCBI Taxonomy" id="72124"/>
    <lineage>
        <taxon>Eukaryota</taxon>
        <taxon>Fungi</taxon>
        <taxon>Dikarya</taxon>
        <taxon>Basidiomycota</taxon>
        <taxon>Agaricomycotina</taxon>
        <taxon>Agaricomycetes</taxon>
        <taxon>Agaricomycetidae</taxon>
        <taxon>Boletales</taxon>
        <taxon>Coniophorineae</taxon>
        <taxon>Hygrophoropsidaceae</taxon>
        <taxon>Hygrophoropsis</taxon>
    </lineage>
</organism>
<comment type="caution">
    <text evidence="1">The sequence shown here is derived from an EMBL/GenBank/DDBJ whole genome shotgun (WGS) entry which is preliminary data.</text>
</comment>
<proteinExistence type="predicted"/>
<evidence type="ECO:0000313" key="1">
    <source>
        <dbReference type="EMBL" id="KAH7906571.1"/>
    </source>
</evidence>
<keyword evidence="2" id="KW-1185">Reference proteome</keyword>
<accession>A0ACB8A017</accession>
<evidence type="ECO:0000313" key="2">
    <source>
        <dbReference type="Proteomes" id="UP000790377"/>
    </source>
</evidence>
<name>A0ACB8A017_9AGAM</name>
<reference evidence="1" key="1">
    <citation type="journal article" date="2021" name="New Phytol.">
        <title>Evolutionary innovations through gain and loss of genes in the ectomycorrhizal Boletales.</title>
        <authorList>
            <person name="Wu G."/>
            <person name="Miyauchi S."/>
            <person name="Morin E."/>
            <person name="Kuo A."/>
            <person name="Drula E."/>
            <person name="Varga T."/>
            <person name="Kohler A."/>
            <person name="Feng B."/>
            <person name="Cao Y."/>
            <person name="Lipzen A."/>
            <person name="Daum C."/>
            <person name="Hundley H."/>
            <person name="Pangilinan J."/>
            <person name="Johnson J."/>
            <person name="Barry K."/>
            <person name="LaButti K."/>
            <person name="Ng V."/>
            <person name="Ahrendt S."/>
            <person name="Min B."/>
            <person name="Choi I.G."/>
            <person name="Park H."/>
            <person name="Plett J.M."/>
            <person name="Magnuson J."/>
            <person name="Spatafora J.W."/>
            <person name="Nagy L.G."/>
            <person name="Henrissat B."/>
            <person name="Grigoriev I.V."/>
            <person name="Yang Z.L."/>
            <person name="Xu J."/>
            <person name="Martin F.M."/>
        </authorList>
    </citation>
    <scope>NUCLEOTIDE SEQUENCE</scope>
    <source>
        <strain evidence="1">ATCC 28755</strain>
    </source>
</reference>
<sequence length="363" mass="40322">MSLKYTLAKHTKTITAVAISPDGKFLISGANDARAVVWNLQTGEMQQVINCAFHGPISAIKWIVTNMAFVHDPFVVGCADGSLQLYEKSTETSKFTLTSITDAHAGAVEDFDWEPRHQRLASCGHGSPQVWSLQGQRTFTALVQSPPRHPFIARTVKFVDDGSNLLVCYLESHQIECFSVEPWTLKWSKTIGTRIGYATVDGDHLFVSNLVNGIDTYKIPTMERVHSIPHTILTNRPLQLSVTAKGAWLVSGGDDGNARIYDGVSGRFIEHLHHGEPNTLVQVVDSYQDQHQCIIATASTSAAPFSVKLWVQHTRLAEETTNGSKSKSTMSWWLRAQIFGMVIISYVAINSLNIHWLWHVVLK</sequence>
<protein>
    <submittedName>
        <fullName evidence="1">WD40-repeat-containing domain protein</fullName>
    </submittedName>
</protein>
<gene>
    <name evidence="1" type="ORF">BJ138DRAFT_1117445</name>
</gene>
<dbReference type="Proteomes" id="UP000790377">
    <property type="component" value="Unassembled WGS sequence"/>
</dbReference>